<dbReference type="EMBL" id="CP000505">
    <property type="protein sequence ID" value="ABL77761.1"/>
    <property type="molecule type" value="Genomic_DNA"/>
</dbReference>
<comment type="similarity">
    <text evidence="1">Belongs to the eukaryotic RPB4 RNA polymerase subunit family.</text>
</comment>
<organism evidence="2 3">
    <name type="scientific">Thermofilum pendens (strain DSM 2475 / Hrk 5)</name>
    <dbReference type="NCBI Taxonomy" id="368408"/>
    <lineage>
        <taxon>Archaea</taxon>
        <taxon>Thermoproteota</taxon>
        <taxon>Thermoprotei</taxon>
        <taxon>Thermofilales</taxon>
        <taxon>Thermofilaceae</taxon>
        <taxon>Thermofilum</taxon>
    </lineage>
</organism>
<dbReference type="SUPFAM" id="SSF47819">
    <property type="entry name" value="HRDC-like"/>
    <property type="match status" value="1"/>
</dbReference>
<name>A1RX31_THEPD</name>
<comment type="subcellular location">
    <subcellularLocation>
        <location evidence="1">Cytoplasm</location>
    </subcellularLocation>
</comment>
<evidence type="ECO:0000313" key="3">
    <source>
        <dbReference type="Proteomes" id="UP000000641"/>
    </source>
</evidence>
<dbReference type="OrthoDB" id="31301at2157"/>
<evidence type="ECO:0000313" key="2">
    <source>
        <dbReference type="EMBL" id="ABL77761.1"/>
    </source>
</evidence>
<dbReference type="Proteomes" id="UP000000641">
    <property type="component" value="Chromosome"/>
</dbReference>
<keyword evidence="1 2" id="KW-0808">Transferase</keyword>
<sequence length="110" mass="12760">MPRVISEKNLTYAEALEILLKEESSRELTSIERYTLEYLRKFSKVRDAQTARSLVERLMKEFDIPEDVAVQIVNVKPADPQEAKIFVSHLNKVFTDKDFARIIEILSSSE</sequence>
<protein>
    <recommendedName>
        <fullName evidence="1">DNA-directed RNA polymerase subunit Rpo4</fullName>
        <ecNumber evidence="1">2.7.7.6</ecNumber>
    </recommendedName>
    <alternativeName>
        <fullName evidence="1">DNA-directed RNA polymerase subunit F</fullName>
    </alternativeName>
</protein>
<comment type="catalytic activity">
    <reaction evidence="1">
        <text>RNA(n) + a ribonucleoside 5'-triphosphate = RNA(n+1) + diphosphate</text>
        <dbReference type="Rhea" id="RHEA:21248"/>
        <dbReference type="Rhea" id="RHEA-COMP:14527"/>
        <dbReference type="Rhea" id="RHEA-COMP:17342"/>
        <dbReference type="ChEBI" id="CHEBI:33019"/>
        <dbReference type="ChEBI" id="CHEBI:61557"/>
        <dbReference type="ChEBI" id="CHEBI:140395"/>
        <dbReference type="EC" id="2.7.7.6"/>
    </reaction>
</comment>
<dbReference type="HOGENOM" id="CLU_2165394_0_0_2"/>
<dbReference type="GO" id="GO:0000428">
    <property type="term" value="C:DNA-directed RNA polymerase complex"/>
    <property type="evidence" value="ECO:0007669"/>
    <property type="project" value="UniProtKB-KW"/>
</dbReference>
<dbReference type="STRING" id="368408.Tpen_0352"/>
<dbReference type="KEGG" id="tpe:Tpen_0352"/>
<dbReference type="InterPro" id="IPR010997">
    <property type="entry name" value="HRDC-like_sf"/>
</dbReference>
<dbReference type="EnsemblBacteria" id="ABL77761">
    <property type="protein sequence ID" value="ABL77761"/>
    <property type="gene ID" value="Tpen_0352"/>
</dbReference>
<proteinExistence type="inferred from homology"/>
<dbReference type="eggNOG" id="arCOG01016">
    <property type="taxonomic scope" value="Archaea"/>
</dbReference>
<dbReference type="GO" id="GO:0003899">
    <property type="term" value="F:DNA-directed RNA polymerase activity"/>
    <property type="evidence" value="ECO:0007669"/>
    <property type="project" value="UniProtKB-UniRule"/>
</dbReference>
<comment type="function">
    <text evidence="1">DNA-dependent RNA polymerase (RNAP) catalyzes the transcription of DNA into RNA using the four ribonucleoside triphosphates as substrates. This subunit is less well bound than the others.</text>
</comment>
<comment type="subunit">
    <text evidence="1">Part of the RNA polymerase complex. Forms a stalk with Rpo7 that extends from the main structure.</text>
</comment>
<dbReference type="Gene3D" id="6.10.140.10">
    <property type="match status" value="1"/>
</dbReference>
<keyword evidence="1" id="KW-0804">Transcription</keyword>
<keyword evidence="1" id="KW-0963">Cytoplasm</keyword>
<keyword evidence="1 2" id="KW-0240">DNA-directed RNA polymerase</keyword>
<keyword evidence="3" id="KW-1185">Reference proteome</keyword>
<reference evidence="3" key="1">
    <citation type="journal article" date="2008" name="J. Bacteriol.">
        <title>Genome sequence of Thermofilum pendens reveals an exceptional loss of biosynthetic pathways without genome reduction.</title>
        <authorList>
            <person name="Anderson I."/>
            <person name="Rodriguez J."/>
            <person name="Susanti D."/>
            <person name="Porat I."/>
            <person name="Reich C."/>
            <person name="Ulrich L.E."/>
            <person name="Elkins J.G."/>
            <person name="Mavromatis K."/>
            <person name="Lykidis A."/>
            <person name="Kim E."/>
            <person name="Thompson L.S."/>
            <person name="Nolan M."/>
            <person name="Land M."/>
            <person name="Copeland A."/>
            <person name="Lapidus A."/>
            <person name="Lucas S."/>
            <person name="Detter C."/>
            <person name="Zhulin I.B."/>
            <person name="Olsen G.J."/>
            <person name="Whitman W."/>
            <person name="Mukhopadhyay B."/>
            <person name="Bristow J."/>
            <person name="Kyrpides N."/>
        </authorList>
    </citation>
    <scope>NUCLEOTIDE SEQUENCE [LARGE SCALE GENOMIC DNA]</scope>
    <source>
        <strain evidence="3">DSM 2475 / Hrk 5</strain>
    </source>
</reference>
<keyword evidence="1 2" id="KW-0548">Nucleotidyltransferase</keyword>
<dbReference type="PANTHER" id="PTHR39646">
    <property type="entry name" value="RNA POLYMERASE RPB4"/>
    <property type="match status" value="1"/>
</dbReference>
<dbReference type="InterPro" id="IPR005574">
    <property type="entry name" value="Rpb4/RPC9"/>
</dbReference>
<dbReference type="GO" id="GO:0000166">
    <property type="term" value="F:nucleotide binding"/>
    <property type="evidence" value="ECO:0007669"/>
    <property type="project" value="InterPro"/>
</dbReference>
<dbReference type="Gene3D" id="1.10.150.80">
    <property type="entry name" value="HRDC domain"/>
    <property type="match status" value="1"/>
</dbReference>
<dbReference type="Pfam" id="PF03874">
    <property type="entry name" value="RNA_pol_Rpb4"/>
    <property type="match status" value="1"/>
</dbReference>
<accession>A1RX31</accession>
<dbReference type="AlphaFoldDB" id="A1RX31"/>
<dbReference type="PIRSF" id="PIRSF005053">
    <property type="entry name" value="RNA_pol_F_arch"/>
    <property type="match status" value="1"/>
</dbReference>
<dbReference type="EC" id="2.7.7.6" evidence="1"/>
<dbReference type="InterPro" id="IPR044876">
    <property type="entry name" value="HRDC_dom_sf"/>
</dbReference>
<dbReference type="GO" id="GO:0005737">
    <property type="term" value="C:cytoplasm"/>
    <property type="evidence" value="ECO:0007669"/>
    <property type="project" value="UniProtKB-SubCell"/>
</dbReference>
<gene>
    <name evidence="1" type="primary">rpo4</name>
    <name evidence="1" type="synonym">rpoF</name>
    <name evidence="2" type="ordered locus">Tpen_0352</name>
</gene>
<dbReference type="GO" id="GO:0006352">
    <property type="term" value="P:DNA-templated transcription initiation"/>
    <property type="evidence" value="ECO:0007669"/>
    <property type="project" value="InterPro"/>
</dbReference>
<dbReference type="InterPro" id="IPR010924">
    <property type="entry name" value="Rpo4"/>
</dbReference>
<dbReference type="HAMAP" id="MF_00864">
    <property type="entry name" value="RNApol_arch_Rpo4"/>
    <property type="match status" value="1"/>
</dbReference>
<dbReference type="PANTHER" id="PTHR39646:SF1">
    <property type="entry name" value="DNA-DIRECTED RNA POLYMERASE SUBUNIT RPO4"/>
    <property type="match status" value="1"/>
</dbReference>
<evidence type="ECO:0000256" key="1">
    <source>
        <dbReference type="HAMAP-Rule" id="MF_00864"/>
    </source>
</evidence>